<keyword evidence="10" id="KW-0739">Sodium transport</keyword>
<dbReference type="GO" id="GO:0006885">
    <property type="term" value="P:regulation of pH"/>
    <property type="evidence" value="ECO:0007669"/>
    <property type="project" value="InterPro"/>
</dbReference>
<feature type="transmembrane region" description="Helical" evidence="12">
    <location>
        <begin position="177"/>
        <end position="201"/>
    </location>
</feature>
<dbReference type="GO" id="GO:0015385">
    <property type="term" value="F:sodium:proton antiporter activity"/>
    <property type="evidence" value="ECO:0007669"/>
    <property type="project" value="TreeGrafter"/>
</dbReference>
<dbReference type="SUPFAM" id="SSF53474">
    <property type="entry name" value="alpha/beta-Hydrolases"/>
    <property type="match status" value="1"/>
</dbReference>
<dbReference type="EMBL" id="BLPG01000001">
    <property type="protein sequence ID" value="GFJ90113.1"/>
    <property type="molecule type" value="Genomic_DNA"/>
</dbReference>
<comment type="subcellular location">
    <subcellularLocation>
        <location evidence="1">Cell inner membrane</location>
        <topology evidence="1">Multi-pass membrane protein</topology>
    </subcellularLocation>
</comment>
<feature type="domain" description="AB hydrolase-1" evidence="13">
    <location>
        <begin position="272"/>
        <end position="528"/>
    </location>
</feature>
<feature type="transmembrane region" description="Helical" evidence="12">
    <location>
        <begin position="105"/>
        <end position="124"/>
    </location>
</feature>
<evidence type="ECO:0000256" key="11">
    <source>
        <dbReference type="SAM" id="MobiDB-lite"/>
    </source>
</evidence>
<feature type="compositionally biased region" description="Basic and acidic residues" evidence="11">
    <location>
        <begin position="67"/>
        <end position="76"/>
    </location>
</feature>
<dbReference type="Pfam" id="PF00561">
    <property type="entry name" value="Abhydrolase_1"/>
    <property type="match status" value="1"/>
</dbReference>
<keyword evidence="4" id="KW-1003">Cell membrane</keyword>
<dbReference type="InterPro" id="IPR000073">
    <property type="entry name" value="AB_hydrolase_1"/>
</dbReference>
<feature type="transmembrane region" description="Helical" evidence="12">
    <location>
        <begin position="21"/>
        <end position="38"/>
    </location>
</feature>
<dbReference type="PRINTS" id="PR00412">
    <property type="entry name" value="EPOXHYDRLASE"/>
</dbReference>
<keyword evidence="6 12" id="KW-1133">Transmembrane helix</keyword>
<keyword evidence="15" id="KW-1185">Reference proteome</keyword>
<dbReference type="Pfam" id="PF06965">
    <property type="entry name" value="Na_H_antiport_1"/>
    <property type="match status" value="1"/>
</dbReference>
<evidence type="ECO:0000256" key="4">
    <source>
        <dbReference type="ARBA" id="ARBA00022475"/>
    </source>
</evidence>
<dbReference type="PANTHER" id="PTHR30341:SF0">
    <property type="entry name" value="NA(+)_H(+) ANTIPORTER NHAA"/>
    <property type="match status" value="1"/>
</dbReference>
<evidence type="ECO:0000256" key="12">
    <source>
        <dbReference type="SAM" id="Phobius"/>
    </source>
</evidence>
<keyword evidence="5 12" id="KW-0812">Transmembrane</keyword>
<evidence type="ECO:0000259" key="13">
    <source>
        <dbReference type="Pfam" id="PF00561"/>
    </source>
</evidence>
<keyword evidence="2" id="KW-0813">Transport</keyword>
<dbReference type="InterPro" id="IPR029058">
    <property type="entry name" value="AB_hydrolase_fold"/>
</dbReference>
<evidence type="ECO:0000256" key="1">
    <source>
        <dbReference type="ARBA" id="ARBA00004429"/>
    </source>
</evidence>
<evidence type="ECO:0000256" key="10">
    <source>
        <dbReference type="ARBA" id="ARBA00023201"/>
    </source>
</evidence>
<comment type="caution">
    <text evidence="14">The sequence shown here is derived from an EMBL/GenBank/DDBJ whole genome shotgun (WGS) entry which is preliminary data.</text>
</comment>
<dbReference type="Proteomes" id="UP000482960">
    <property type="component" value="Unassembled WGS sequence"/>
</dbReference>
<proteinExistence type="predicted"/>
<evidence type="ECO:0000313" key="15">
    <source>
        <dbReference type="Proteomes" id="UP000482960"/>
    </source>
</evidence>
<organism evidence="14 15">
    <name type="scientific">Phytohabitans rumicis</name>
    <dbReference type="NCBI Taxonomy" id="1076125"/>
    <lineage>
        <taxon>Bacteria</taxon>
        <taxon>Bacillati</taxon>
        <taxon>Actinomycetota</taxon>
        <taxon>Actinomycetes</taxon>
        <taxon>Micromonosporales</taxon>
        <taxon>Micromonosporaceae</taxon>
    </lineage>
</organism>
<feature type="transmembrane region" description="Helical" evidence="12">
    <location>
        <begin position="136"/>
        <end position="157"/>
    </location>
</feature>
<dbReference type="PRINTS" id="PR00111">
    <property type="entry name" value="ABHYDROLASE"/>
</dbReference>
<name>A0A6V8KYC3_9ACTN</name>
<dbReference type="GO" id="GO:0003824">
    <property type="term" value="F:catalytic activity"/>
    <property type="evidence" value="ECO:0007669"/>
    <property type="project" value="InterPro"/>
</dbReference>
<dbReference type="AlphaFoldDB" id="A0A6V8KYC3"/>
<protein>
    <recommendedName>
        <fullName evidence="13">AB hydrolase-1 domain-containing protein</fullName>
    </recommendedName>
</protein>
<accession>A0A6V8KYC3</accession>
<keyword evidence="3" id="KW-0050">Antiport</keyword>
<evidence type="ECO:0000256" key="2">
    <source>
        <dbReference type="ARBA" id="ARBA00022448"/>
    </source>
</evidence>
<evidence type="ECO:0000313" key="14">
    <source>
        <dbReference type="EMBL" id="GFJ90113.1"/>
    </source>
</evidence>
<keyword evidence="9 12" id="KW-0472">Membrane</keyword>
<evidence type="ECO:0000256" key="6">
    <source>
        <dbReference type="ARBA" id="ARBA00022989"/>
    </source>
</evidence>
<gene>
    <name evidence="14" type="ORF">Prum_037550</name>
</gene>
<keyword evidence="8" id="KW-0406">Ion transport</keyword>
<feature type="compositionally biased region" description="Basic residues" evidence="11">
    <location>
        <begin position="77"/>
        <end position="89"/>
    </location>
</feature>
<keyword evidence="7" id="KW-0915">Sodium</keyword>
<dbReference type="InterPro" id="IPR000639">
    <property type="entry name" value="Epox_hydrolase-like"/>
</dbReference>
<reference evidence="14 15" key="1">
    <citation type="submission" date="2020-03" db="EMBL/GenBank/DDBJ databases">
        <title>Whole genome shotgun sequence of Phytohabitans rumicis NBRC 108638.</title>
        <authorList>
            <person name="Komaki H."/>
            <person name="Tamura T."/>
        </authorList>
    </citation>
    <scope>NUCLEOTIDE SEQUENCE [LARGE SCALE GENOMIC DNA]</scope>
    <source>
        <strain evidence="14 15">NBRC 108638</strain>
    </source>
</reference>
<dbReference type="PANTHER" id="PTHR30341">
    <property type="entry name" value="SODIUM ION/PROTON ANTIPORTER NHAA-RELATED"/>
    <property type="match status" value="1"/>
</dbReference>
<feature type="region of interest" description="Disordered" evidence="11">
    <location>
        <begin position="61"/>
        <end position="94"/>
    </location>
</feature>
<evidence type="ECO:0000256" key="9">
    <source>
        <dbReference type="ARBA" id="ARBA00023136"/>
    </source>
</evidence>
<reference evidence="14 15" key="2">
    <citation type="submission" date="2020-03" db="EMBL/GenBank/DDBJ databases">
        <authorList>
            <person name="Ichikawa N."/>
            <person name="Kimura A."/>
            <person name="Kitahashi Y."/>
            <person name="Uohara A."/>
        </authorList>
    </citation>
    <scope>NUCLEOTIDE SEQUENCE [LARGE SCALE GENOMIC DNA]</scope>
    <source>
        <strain evidence="14 15">NBRC 108638</strain>
    </source>
</reference>
<evidence type="ECO:0000256" key="8">
    <source>
        <dbReference type="ARBA" id="ARBA00023065"/>
    </source>
</evidence>
<dbReference type="InterPro" id="IPR004670">
    <property type="entry name" value="NhaA"/>
</dbReference>
<dbReference type="InterPro" id="IPR023171">
    <property type="entry name" value="Na/H_antiporter_dom_sf"/>
</dbReference>
<evidence type="ECO:0000256" key="5">
    <source>
        <dbReference type="ARBA" id="ARBA00022692"/>
    </source>
</evidence>
<dbReference type="Gene3D" id="3.40.50.1820">
    <property type="entry name" value="alpha/beta hydrolase"/>
    <property type="match status" value="1"/>
</dbReference>
<evidence type="ECO:0000256" key="7">
    <source>
        <dbReference type="ARBA" id="ARBA00023053"/>
    </source>
</evidence>
<dbReference type="GO" id="GO:0005886">
    <property type="term" value="C:plasma membrane"/>
    <property type="evidence" value="ECO:0007669"/>
    <property type="project" value="UniProtKB-SubCell"/>
</dbReference>
<sequence length="541" mass="58946">MAALRRGAGRRAYALLQRRRVRGWWIYWPLGISAWALVHASGVHATVAGVAIGLATRIGPGGGDVQSEERSDEVGRRRQPGPKRAKRANRQGPASEVLEHRLQPFSAGVCVPVFAFFAAGVAISSDMLRAFATDRVAWAVVAGLVVGKTVGVFSGALVAVRSGAARLPAGMTLRDLFAVSVLTGCGFTVSLLIAELAFAGVGRRTGSRARSCWARCWRRCSLRSCSAAEYELFRRRLGGMDESQVLVDGPWTHRFVGANGTRFHVVEAGAGPLVLFLHGFPEFWWAWHELLPAVADAGFRAVAVDMRGYGASDKPPRGYDGYTMAADITGLIRALGERSAAIVGTGFGGMLGWTTAAFHPKMVRRLVVLGAAHPLRLRTALFNDPRGQIAAAAPTLKFQLPRYEHVLTKDDAALVGDFLRRCGGPDWVNGPAYPDYERRCREAMQIPQAAFCALEAYRWAFRSVLRLHGYRFVKLLQQPLVTPTLQLHGALDTAVMPRTAQGSGRYVIAQYEWRLLDGVGHFPHVEAPSSVLGEVLRWVKS</sequence>
<dbReference type="Gene3D" id="1.20.1530.10">
    <property type="entry name" value="Na+/H+ antiporter like domain"/>
    <property type="match status" value="1"/>
</dbReference>
<evidence type="ECO:0000256" key="3">
    <source>
        <dbReference type="ARBA" id="ARBA00022449"/>
    </source>
</evidence>